<organism evidence="7 8">
    <name type="scientific">Fragilariopsis cylindrus CCMP1102</name>
    <dbReference type="NCBI Taxonomy" id="635003"/>
    <lineage>
        <taxon>Eukaryota</taxon>
        <taxon>Sar</taxon>
        <taxon>Stramenopiles</taxon>
        <taxon>Ochrophyta</taxon>
        <taxon>Bacillariophyta</taxon>
        <taxon>Bacillariophyceae</taxon>
        <taxon>Bacillariophycidae</taxon>
        <taxon>Bacillariales</taxon>
        <taxon>Bacillariaceae</taxon>
        <taxon>Fragilariopsis</taxon>
    </lineage>
</organism>
<keyword evidence="8" id="KW-1185">Reference proteome</keyword>
<keyword evidence="3 7" id="KW-0808">Transferase</keyword>
<feature type="compositionally biased region" description="Basic and acidic residues" evidence="5">
    <location>
        <begin position="1"/>
        <end position="14"/>
    </location>
</feature>
<reference evidence="7 8" key="1">
    <citation type="submission" date="2016-09" db="EMBL/GenBank/DDBJ databases">
        <title>Extensive genetic diversity and differential bi-allelic expression allows diatom success in the polar Southern Ocean.</title>
        <authorList>
            <consortium name="DOE Joint Genome Institute"/>
            <person name="Mock T."/>
            <person name="Otillar R.P."/>
            <person name="Strauss J."/>
            <person name="Dupont C."/>
            <person name="Frickenhaus S."/>
            <person name="Maumus F."/>
            <person name="Mcmullan M."/>
            <person name="Sanges R."/>
            <person name="Schmutz J."/>
            <person name="Toseland A."/>
            <person name="Valas R."/>
            <person name="Veluchamy A."/>
            <person name="Ward B.J."/>
            <person name="Allen A."/>
            <person name="Barry K."/>
            <person name="Falciatore A."/>
            <person name="Ferrante M."/>
            <person name="Fortunato A.E."/>
            <person name="Gloeckner G."/>
            <person name="Gruber A."/>
            <person name="Hipkin R."/>
            <person name="Janech M."/>
            <person name="Kroth P."/>
            <person name="Leese F."/>
            <person name="Lindquist E."/>
            <person name="Lyon B.R."/>
            <person name="Martin J."/>
            <person name="Mayer C."/>
            <person name="Parker M."/>
            <person name="Quesneville H."/>
            <person name="Raymond J."/>
            <person name="Uhlig C."/>
            <person name="Valentin K.U."/>
            <person name="Worden A.Z."/>
            <person name="Armbrust E.V."/>
            <person name="Bowler C."/>
            <person name="Green B."/>
            <person name="Moulton V."/>
            <person name="Van Oosterhout C."/>
            <person name="Grigoriev I."/>
        </authorList>
    </citation>
    <scope>NUCLEOTIDE SEQUENCE [LARGE SCALE GENOMIC DNA]</scope>
    <source>
        <strain evidence="7 8">CCMP1102</strain>
    </source>
</reference>
<feature type="region of interest" description="Disordered" evidence="5">
    <location>
        <begin position="1"/>
        <end position="36"/>
    </location>
</feature>
<dbReference type="Pfam" id="PF00155">
    <property type="entry name" value="Aminotran_1_2"/>
    <property type="match status" value="1"/>
</dbReference>
<evidence type="ECO:0000256" key="3">
    <source>
        <dbReference type="ARBA" id="ARBA00022679"/>
    </source>
</evidence>
<dbReference type="Proteomes" id="UP000095751">
    <property type="component" value="Unassembled WGS sequence"/>
</dbReference>
<dbReference type="InterPro" id="IPR050087">
    <property type="entry name" value="AON_synthase_class-II"/>
</dbReference>
<protein>
    <submittedName>
        <fullName evidence="7">PLP-dependent transferase</fullName>
    </submittedName>
</protein>
<dbReference type="SUPFAM" id="SSF53383">
    <property type="entry name" value="PLP-dependent transferases"/>
    <property type="match status" value="1"/>
</dbReference>
<dbReference type="InterPro" id="IPR015422">
    <property type="entry name" value="PyrdxlP-dep_Trfase_small"/>
</dbReference>
<evidence type="ECO:0000256" key="5">
    <source>
        <dbReference type="SAM" id="MobiDB-lite"/>
    </source>
</evidence>
<evidence type="ECO:0000256" key="2">
    <source>
        <dbReference type="ARBA" id="ARBA00010008"/>
    </source>
</evidence>
<name>A0A1E7FWN1_9STRA</name>
<dbReference type="Gene3D" id="3.40.640.10">
    <property type="entry name" value="Type I PLP-dependent aspartate aminotransferase-like (Major domain)"/>
    <property type="match status" value="1"/>
</dbReference>
<evidence type="ECO:0000256" key="1">
    <source>
        <dbReference type="ARBA" id="ARBA00001933"/>
    </source>
</evidence>
<dbReference type="Gene3D" id="3.90.1150.10">
    <property type="entry name" value="Aspartate Aminotransferase, domain 1"/>
    <property type="match status" value="1"/>
</dbReference>
<feature type="domain" description="Aminotransferase class I/classII large" evidence="6">
    <location>
        <begin position="75"/>
        <end position="450"/>
    </location>
</feature>
<dbReference type="PANTHER" id="PTHR13693:SF77">
    <property type="entry name" value="8-AMINO-7-OXONONANOATE SYNTHASE"/>
    <property type="match status" value="1"/>
</dbReference>
<evidence type="ECO:0000256" key="4">
    <source>
        <dbReference type="ARBA" id="ARBA00022898"/>
    </source>
</evidence>
<evidence type="ECO:0000313" key="7">
    <source>
        <dbReference type="EMBL" id="OEU22535.1"/>
    </source>
</evidence>
<dbReference type="GO" id="GO:0016740">
    <property type="term" value="F:transferase activity"/>
    <property type="evidence" value="ECO:0007669"/>
    <property type="project" value="UniProtKB-KW"/>
</dbReference>
<dbReference type="KEGG" id="fcy:FRACYDRAFT_223496"/>
<comment type="cofactor">
    <cofactor evidence="1">
        <name>pyridoxal 5'-phosphate</name>
        <dbReference type="ChEBI" id="CHEBI:597326"/>
    </cofactor>
</comment>
<dbReference type="FunCoup" id="A0A1E7FWN1">
    <property type="interactions" value="122"/>
</dbReference>
<evidence type="ECO:0000259" key="6">
    <source>
        <dbReference type="Pfam" id="PF00155"/>
    </source>
</evidence>
<dbReference type="InterPro" id="IPR004839">
    <property type="entry name" value="Aminotransferase_I/II_large"/>
</dbReference>
<dbReference type="GO" id="GO:0030170">
    <property type="term" value="F:pyridoxal phosphate binding"/>
    <property type="evidence" value="ECO:0007669"/>
    <property type="project" value="InterPro"/>
</dbReference>
<dbReference type="EMBL" id="KV784353">
    <property type="protein sequence ID" value="OEU22535.1"/>
    <property type="molecule type" value="Genomic_DNA"/>
</dbReference>
<dbReference type="InterPro" id="IPR015424">
    <property type="entry name" value="PyrdxlP-dep_Trfase"/>
</dbReference>
<accession>A0A1E7FWN1</accession>
<dbReference type="InterPro" id="IPR015421">
    <property type="entry name" value="PyrdxlP-dep_Trfase_major"/>
</dbReference>
<proteinExistence type="inferred from homology"/>
<dbReference type="AlphaFoldDB" id="A0A1E7FWN1"/>
<sequence length="478" mass="53041">MSTGQDDRNDDSNRQKTGSSPVNEGGGDTSTNIINSEEIVSISPALDRRRENGSLRQLTTYFGEKSNTSASRSAIIDFSSNDYLGLAQSVQQQQMVDDVYQKLPLRLLGSTGSRLLTGASKYALDLESRLAKLHKRESALLCNSGYDANLSVMSCFSLNSTIIMDDLCHNSIQMGIRLSRGCTLQKFRHSNLQDLKRILFAEEQQNILGSTSTSANKKPTIIVVESIYSMDGDSAPLKEILDMALAHNACVIVDEAHGLGVLGENGLGLLEEYRLENHPSLLCSVHTFGKAAGCHGAVICGSLRVKEFLYNYAYPIIYSTSLPLHSLVCINCSYESMTSSTYGKKLRRKVHDLVKLFRKLFFQHILYQFDYNLIGSSQPPPISLVPSESPIHALIIPGNTRCVMFCNTLFIKSKRSIRLYPIRSPTVPKGQERVRIVLHSHNTENQVINLINLIKLTLFEMGIIVDKTSNNVDVLSRL</sequence>
<dbReference type="InParanoid" id="A0A1E7FWN1"/>
<comment type="similarity">
    <text evidence="2">Belongs to the class-II pyridoxal-phosphate-dependent aminotransferase family. BioF subfamily.</text>
</comment>
<evidence type="ECO:0000313" key="8">
    <source>
        <dbReference type="Proteomes" id="UP000095751"/>
    </source>
</evidence>
<gene>
    <name evidence="7" type="ORF">FRACYDRAFT_223496</name>
</gene>
<dbReference type="PANTHER" id="PTHR13693">
    <property type="entry name" value="CLASS II AMINOTRANSFERASE/8-AMINO-7-OXONONANOATE SYNTHASE"/>
    <property type="match status" value="1"/>
</dbReference>
<keyword evidence="4" id="KW-0663">Pyridoxal phosphate</keyword>
<dbReference type="OrthoDB" id="2382073at2759"/>